<reference evidence="2 3" key="1">
    <citation type="journal article" date="2018" name="PLoS Genet.">
        <title>Population sequencing reveals clonal diversity and ancestral inbreeding in the grapevine cultivar Chardonnay.</title>
        <authorList>
            <person name="Roach M.J."/>
            <person name="Johnson D.L."/>
            <person name="Bohlmann J."/>
            <person name="van Vuuren H.J."/>
            <person name="Jones S.J."/>
            <person name="Pretorius I.S."/>
            <person name="Schmidt S.A."/>
            <person name="Borneman A.R."/>
        </authorList>
    </citation>
    <scope>NUCLEOTIDE SEQUENCE [LARGE SCALE GENOMIC DNA]</scope>
    <source>
        <strain evidence="3">cv. Chardonnay</strain>
        <tissue evidence="2">Leaf</tissue>
    </source>
</reference>
<name>A0A438JNN3_VITVI</name>
<evidence type="ECO:0000313" key="2">
    <source>
        <dbReference type="EMBL" id="RVX10547.1"/>
    </source>
</evidence>
<feature type="region of interest" description="Disordered" evidence="1">
    <location>
        <begin position="154"/>
        <end position="249"/>
    </location>
</feature>
<organism evidence="2 3">
    <name type="scientific">Vitis vinifera</name>
    <name type="common">Grape</name>
    <dbReference type="NCBI Taxonomy" id="29760"/>
    <lineage>
        <taxon>Eukaryota</taxon>
        <taxon>Viridiplantae</taxon>
        <taxon>Streptophyta</taxon>
        <taxon>Embryophyta</taxon>
        <taxon>Tracheophyta</taxon>
        <taxon>Spermatophyta</taxon>
        <taxon>Magnoliopsida</taxon>
        <taxon>eudicotyledons</taxon>
        <taxon>Gunneridae</taxon>
        <taxon>Pentapetalae</taxon>
        <taxon>rosids</taxon>
        <taxon>Vitales</taxon>
        <taxon>Vitaceae</taxon>
        <taxon>Viteae</taxon>
        <taxon>Vitis</taxon>
    </lineage>
</organism>
<sequence>MEGKIHLVKWEVVCTDKDKGGLGLRKLAMLNKALLGKWIWRYACDKDNLWKQVIKVKYRQEGLGWRPKKANGVAGVGILDRCVVFRDSAVPLFSSPLWDFNDWELEKMVDLEWARILVKKKNGGLPSRLDLVVEEVCYSLYLWWEVRPEMRKATSGSRSKGNYREEVKGDDAARATPRVREEESARPEALLPYADENDGQVRGAVGDGTGKRARAGSGARVPVDLNPVDGLLHSGPSTGRMPSPKAQRGDIIASSPLKGLKLKGVVIEEAGLGIGPSYSKPDGWFDVGESPDLSGSNGLAGEYLGPSQPESSKGKLERGSL</sequence>
<dbReference type="AlphaFoldDB" id="A0A438JNN3"/>
<feature type="region of interest" description="Disordered" evidence="1">
    <location>
        <begin position="277"/>
        <end position="321"/>
    </location>
</feature>
<feature type="compositionally biased region" description="Basic and acidic residues" evidence="1">
    <location>
        <begin position="162"/>
        <end position="186"/>
    </location>
</feature>
<gene>
    <name evidence="2" type="ORF">CK203_016935</name>
</gene>
<dbReference type="Proteomes" id="UP000288805">
    <property type="component" value="Unassembled WGS sequence"/>
</dbReference>
<feature type="compositionally biased region" description="Basic and acidic residues" evidence="1">
    <location>
        <begin position="312"/>
        <end position="321"/>
    </location>
</feature>
<dbReference type="EMBL" id="QGNW01000034">
    <property type="protein sequence ID" value="RVX10547.1"/>
    <property type="molecule type" value="Genomic_DNA"/>
</dbReference>
<protein>
    <submittedName>
        <fullName evidence="2">Uncharacterized protein</fullName>
    </submittedName>
</protein>
<proteinExistence type="predicted"/>
<evidence type="ECO:0000256" key="1">
    <source>
        <dbReference type="SAM" id="MobiDB-lite"/>
    </source>
</evidence>
<evidence type="ECO:0000313" key="3">
    <source>
        <dbReference type="Proteomes" id="UP000288805"/>
    </source>
</evidence>
<accession>A0A438JNN3</accession>
<comment type="caution">
    <text evidence="2">The sequence shown here is derived from an EMBL/GenBank/DDBJ whole genome shotgun (WGS) entry which is preliminary data.</text>
</comment>